<dbReference type="SUPFAM" id="SSF48264">
    <property type="entry name" value="Cytochrome P450"/>
    <property type="match status" value="1"/>
</dbReference>
<evidence type="ECO:0000313" key="3">
    <source>
        <dbReference type="EMBL" id="TDC32471.1"/>
    </source>
</evidence>
<keyword evidence="4" id="KW-1185">Reference proteome</keyword>
<dbReference type="OrthoDB" id="7376058at2"/>
<dbReference type="InterPro" id="IPR050121">
    <property type="entry name" value="Cytochrome_P450_monoxygenase"/>
</dbReference>
<feature type="region of interest" description="Disordered" evidence="2">
    <location>
        <begin position="1"/>
        <end position="33"/>
    </location>
</feature>
<reference evidence="3 4" key="1">
    <citation type="submission" date="2019-03" db="EMBL/GenBank/DDBJ databases">
        <title>Draft genome sequences of novel Actinobacteria.</title>
        <authorList>
            <person name="Sahin N."/>
            <person name="Ay H."/>
            <person name="Saygin H."/>
        </authorList>
    </citation>
    <scope>NUCLEOTIDE SEQUENCE [LARGE SCALE GENOMIC DNA]</scope>
    <source>
        <strain evidence="3 4">JCM 30547</strain>
    </source>
</reference>
<dbReference type="Proteomes" id="UP000295075">
    <property type="component" value="Unassembled WGS sequence"/>
</dbReference>
<dbReference type="EMBL" id="SMKA01000022">
    <property type="protein sequence ID" value="TDC32471.1"/>
    <property type="molecule type" value="Genomic_DNA"/>
</dbReference>
<dbReference type="Gene3D" id="1.10.630.10">
    <property type="entry name" value="Cytochrome P450"/>
    <property type="match status" value="1"/>
</dbReference>
<dbReference type="InterPro" id="IPR001128">
    <property type="entry name" value="Cyt_P450"/>
</dbReference>
<organism evidence="3 4">
    <name type="scientific">Kribbella albertanoniae</name>
    <dbReference type="NCBI Taxonomy" id="1266829"/>
    <lineage>
        <taxon>Bacteria</taxon>
        <taxon>Bacillati</taxon>
        <taxon>Actinomycetota</taxon>
        <taxon>Actinomycetes</taxon>
        <taxon>Propionibacteriales</taxon>
        <taxon>Kribbellaceae</taxon>
        <taxon>Kribbella</taxon>
    </lineage>
</organism>
<dbReference type="GO" id="GO:0016705">
    <property type="term" value="F:oxidoreductase activity, acting on paired donors, with incorporation or reduction of molecular oxygen"/>
    <property type="evidence" value="ECO:0007669"/>
    <property type="project" value="InterPro"/>
</dbReference>
<evidence type="ECO:0000256" key="2">
    <source>
        <dbReference type="SAM" id="MobiDB-lite"/>
    </source>
</evidence>
<gene>
    <name evidence="3" type="ORF">E1261_08255</name>
</gene>
<dbReference type="GO" id="GO:0004497">
    <property type="term" value="F:monooxygenase activity"/>
    <property type="evidence" value="ECO:0007669"/>
    <property type="project" value="InterPro"/>
</dbReference>
<dbReference type="Pfam" id="PF00067">
    <property type="entry name" value="p450"/>
    <property type="match status" value="1"/>
</dbReference>
<evidence type="ECO:0000256" key="1">
    <source>
        <dbReference type="ARBA" id="ARBA00010617"/>
    </source>
</evidence>
<name>A0A4R4QAP8_9ACTN</name>
<dbReference type="GO" id="GO:0005506">
    <property type="term" value="F:iron ion binding"/>
    <property type="evidence" value="ECO:0007669"/>
    <property type="project" value="InterPro"/>
</dbReference>
<accession>A0A4R4QAP8</accession>
<evidence type="ECO:0000313" key="4">
    <source>
        <dbReference type="Proteomes" id="UP000295075"/>
    </source>
</evidence>
<dbReference type="PANTHER" id="PTHR24305">
    <property type="entry name" value="CYTOCHROME P450"/>
    <property type="match status" value="1"/>
</dbReference>
<comment type="similarity">
    <text evidence="1">Belongs to the cytochrome P450 family.</text>
</comment>
<dbReference type="GO" id="GO:0020037">
    <property type="term" value="F:heme binding"/>
    <property type="evidence" value="ECO:0007669"/>
    <property type="project" value="InterPro"/>
</dbReference>
<dbReference type="PANTHER" id="PTHR24305:SF166">
    <property type="entry name" value="CYTOCHROME P450 12A4, MITOCHONDRIAL-RELATED"/>
    <property type="match status" value="1"/>
</dbReference>
<proteinExistence type="inferred from homology"/>
<protein>
    <submittedName>
        <fullName evidence="3">Cytochrome P450</fullName>
    </submittedName>
</protein>
<dbReference type="AlphaFoldDB" id="A0A4R4QAP8"/>
<dbReference type="InterPro" id="IPR036396">
    <property type="entry name" value="Cyt_P450_sf"/>
</dbReference>
<comment type="caution">
    <text evidence="3">The sequence shown here is derived from an EMBL/GenBank/DDBJ whole genome shotgun (WGS) entry which is preliminary data.</text>
</comment>
<sequence>MTPPVTGCHSGQTDRFSGRRPGTGGGMPDQMPSASLLDASRAIGDVLLPVVARGAILRRPRLMHLAERLQVDERALREVRRLRKRYDGGPVPIRIAGRTVALVTEPEDVHRVLSMTPTPFSAATTEKVGALRHFQPHAVLASDPPDRWPRRKLNEEALQTSQPVHRHAERMQAVVHEEMDRLQETLGWNEFREVWSQLVRRIVLGDAARDDTTVTDELDKLRAAANWAEFAPRQHAVRRRFAQAISRYVDAAEPGSLVAMLPRKDGDADPAGQVPHWLFAYDAAGIAVWRALAVLATRPDLVERITTEARHPESSPLLAVAGGAVQESLRLWPTTLVVLRESRTDTEWRGHTLPAGTEFAIVSSVFHRDDEALEFADRFEPDVWLDGRAEGDWPIIPFSEGPARCPGENVVLLTTSSAVSHLLDRNTLDLDPQTRHLLAGPMPKTFDHTHPRLAFWRKA</sequence>